<dbReference type="PROSITE" id="PS50923">
    <property type="entry name" value="SUSHI"/>
    <property type="match status" value="12"/>
</dbReference>
<feature type="disulfide bond" evidence="9">
    <location>
        <begin position="575"/>
        <end position="618"/>
    </location>
</feature>
<feature type="domain" description="Sushi" evidence="11">
    <location>
        <begin position="512"/>
        <end position="570"/>
    </location>
</feature>
<reference evidence="14" key="2">
    <citation type="submission" date="2025-04" db="UniProtKB">
        <authorList>
            <consortium name="RefSeq"/>
        </authorList>
    </citation>
    <scope>IDENTIFICATION</scope>
</reference>
<feature type="signal peptide" evidence="10">
    <location>
        <begin position="1"/>
        <end position="30"/>
    </location>
</feature>
<dbReference type="AlphaFoldDB" id="A0A3B4ZU87"/>
<reference evidence="12" key="1">
    <citation type="submission" date="2023-09" db="UniProtKB">
        <authorList>
            <consortium name="Ensembl"/>
        </authorList>
    </citation>
    <scope>IDENTIFICATION</scope>
</reference>
<evidence type="ECO:0000256" key="1">
    <source>
        <dbReference type="ARBA" id="ARBA00004328"/>
    </source>
</evidence>
<accession>A0A3B4ZU87</accession>
<dbReference type="FunFam" id="2.10.70.10:FF:000003">
    <property type="entry name" value="Versican core protein"/>
    <property type="match status" value="1"/>
</dbReference>
<feature type="domain" description="Sushi" evidence="11">
    <location>
        <begin position="94"/>
        <end position="154"/>
    </location>
</feature>
<dbReference type="GeneTree" id="ENSGT00940000154386"/>
<feature type="domain" description="Sushi" evidence="11">
    <location>
        <begin position="573"/>
        <end position="632"/>
    </location>
</feature>
<sequence length="997" mass="111861">MVHGNADKMHILTKTYVLFLWMHLLTFVKSQDCTLEQFLNSRAYDSNFDIIGLEASYAGGKQVRVGCNVGYTGFFKLICVEGKWQTRGNKCQPKSCGHPGDAQFADFNLAEGDDFVFGSKVVYTCHKGYQMVSRTNFRRCMAEGWDGVVPVCEAQQCPVINVASNVQIIGDPEEANYGNVVRFRCKSSSEVLEGSAEMYCDENGEWKGKAPICTEIKCTVPVIENGFVPGDLREYKENTVLNFQCDPQYKPAEERLSKCIKVGPKADWSPTPACEPIRCELKLPALTGTRYEPASRSVFSPGDTIRVVCGEEHWIVNEQTTSVESTCQSDGIWSIRPICQEVICSNQRDPLVYSWDVYRNEKKKLGDKVYYTCRWGYEATNSDHRATCTRDGWTPKPLCRGTRCDKPDIANADITYNNKWEYRNSEQVQYTCRIGNQNTFTITCNGGVWTGIKSCSECPKAAVPNGFVVGPHKDKLYYTCNEGFKLSTKGWWGEAKCVGGVWSGLEQCIDKRLCGEPPVIPNGKALGRFQQAQSLQIICNEGYLAENEELTCHNGKWHPTALSLKTICRPIADHCSPPTKVENAVVLTSYQKEYVSDSEVTYKCRDKFIMEGEDTIRCKNGQWEDKDIKCIPYCDKLSNEKLSMNFTSDKDRYMNGDVIEYECVIPDAAAEGTATCTDGKWIKTVECKVKPCPLPDATPNGIYKIIEGEDFVFGTTIQYVCKKGYHLVGKDTLTCSLDGWTDRTPTCQQITCEIDVMHPGLTAIGLPSGRETLEVGHTLRFHCSNEYQLDGSKEIECLETGQWSAPFPTCSEKCKVPRLPDNISFTPGASSRLLLKGQKLTFRCRRPGHFIQGNATVECLASGQWSASIPTCGNPVGCGKPPHLENGDTKETIRFQHRHNEKVEYVCQNVYTMEGGPFMTCTNGNWTGQIRCLKPCTVDEDAMSRHNIRFRHTWEKKLYSPHDDAITFSCSDGTRHDGTLEMRQKCINGVIHLPTCQ</sequence>
<feature type="domain" description="Sushi" evidence="11">
    <location>
        <begin position="277"/>
        <end position="341"/>
    </location>
</feature>
<evidence type="ECO:0000256" key="9">
    <source>
        <dbReference type="PROSITE-ProRule" id="PRU00302"/>
    </source>
</evidence>
<protein>
    <submittedName>
        <fullName evidence="12 14">Complement factor H-like</fullName>
    </submittedName>
</protein>
<feature type="domain" description="Sushi" evidence="11">
    <location>
        <begin position="402"/>
        <end position="457"/>
    </location>
</feature>
<evidence type="ECO:0000256" key="7">
    <source>
        <dbReference type="ARBA" id="ARBA00023157"/>
    </source>
</evidence>
<comment type="subcellular location">
    <subcellularLocation>
        <location evidence="2">Secreted</location>
    </subcellularLocation>
    <subcellularLocation>
        <location evidence="1">Virion</location>
    </subcellularLocation>
</comment>
<dbReference type="SMART" id="SM00032">
    <property type="entry name" value="CCP"/>
    <property type="match status" value="14"/>
</dbReference>
<dbReference type="InterPro" id="IPR000436">
    <property type="entry name" value="Sushi_SCR_CCP_dom"/>
</dbReference>
<evidence type="ECO:0000256" key="2">
    <source>
        <dbReference type="ARBA" id="ARBA00004613"/>
    </source>
</evidence>
<dbReference type="CDD" id="cd00033">
    <property type="entry name" value="CCP"/>
    <property type="match status" value="9"/>
</dbReference>
<feature type="domain" description="Sushi" evidence="11">
    <location>
        <begin position="876"/>
        <end position="934"/>
    </location>
</feature>
<feature type="disulfide bond" evidence="9">
    <location>
        <begin position="878"/>
        <end position="921"/>
    </location>
</feature>
<evidence type="ECO:0000256" key="10">
    <source>
        <dbReference type="SAM" id="SignalP"/>
    </source>
</evidence>
<feature type="chain" id="PRO_5044591410" evidence="10">
    <location>
        <begin position="31"/>
        <end position="997"/>
    </location>
</feature>
<organism evidence="12">
    <name type="scientific">Stegastes partitus</name>
    <name type="common">bicolor damselfish</name>
    <dbReference type="NCBI Taxonomy" id="144197"/>
    <lineage>
        <taxon>Eukaryota</taxon>
        <taxon>Metazoa</taxon>
        <taxon>Chordata</taxon>
        <taxon>Craniata</taxon>
        <taxon>Vertebrata</taxon>
        <taxon>Euteleostomi</taxon>
        <taxon>Actinopterygii</taxon>
        <taxon>Neopterygii</taxon>
        <taxon>Teleostei</taxon>
        <taxon>Neoteleostei</taxon>
        <taxon>Acanthomorphata</taxon>
        <taxon>Ovalentaria</taxon>
        <taxon>Pomacentridae</taxon>
        <taxon>Stegastes</taxon>
    </lineage>
</organism>
<dbReference type="GO" id="GO:0005576">
    <property type="term" value="C:extracellular region"/>
    <property type="evidence" value="ECO:0007669"/>
    <property type="project" value="UniProtKB-SubCell"/>
</dbReference>
<gene>
    <name evidence="14" type="primary">LOC103367596</name>
</gene>
<evidence type="ECO:0000256" key="8">
    <source>
        <dbReference type="ARBA" id="ARBA00023180"/>
    </source>
</evidence>
<keyword evidence="4 9" id="KW-0768">Sushi</keyword>
<keyword evidence="8" id="KW-0325">Glycoprotein</keyword>
<proteinExistence type="predicted"/>
<evidence type="ECO:0000256" key="3">
    <source>
        <dbReference type="ARBA" id="ARBA00022525"/>
    </source>
</evidence>
<keyword evidence="6" id="KW-0677">Repeat</keyword>
<feature type="domain" description="Sushi" evidence="11">
    <location>
        <begin position="822"/>
        <end position="874"/>
    </location>
</feature>
<dbReference type="RefSeq" id="XP_008293902.1">
    <property type="nucleotide sequence ID" value="XM_008295680.1"/>
</dbReference>
<feature type="domain" description="Sushi" evidence="11">
    <location>
        <begin position="690"/>
        <end position="749"/>
    </location>
</feature>
<feature type="domain" description="Sushi" evidence="11">
    <location>
        <begin position="216"/>
        <end position="276"/>
    </location>
</feature>
<dbReference type="InterPro" id="IPR035976">
    <property type="entry name" value="Sushi/SCR/CCP_sf"/>
</dbReference>
<evidence type="ECO:0000256" key="6">
    <source>
        <dbReference type="ARBA" id="ARBA00022737"/>
    </source>
</evidence>
<evidence type="ECO:0000313" key="13">
    <source>
        <dbReference type="Proteomes" id="UP000694891"/>
    </source>
</evidence>
<dbReference type="STRING" id="144197.ENSSPAP00000005267"/>
<feature type="domain" description="Sushi" evidence="11">
    <location>
        <begin position="155"/>
        <end position="215"/>
    </location>
</feature>
<dbReference type="SUPFAM" id="SSF57535">
    <property type="entry name" value="Complement control module/SCR domain"/>
    <property type="match status" value="12"/>
</dbReference>
<dbReference type="Ensembl" id="ENSSPAT00000005369.1">
    <property type="protein sequence ID" value="ENSSPAP00000005267.1"/>
    <property type="gene ID" value="ENSSPAG00000004087.1"/>
</dbReference>
<keyword evidence="13" id="KW-1185">Reference proteome</keyword>
<dbReference type="Proteomes" id="UP000694891">
    <property type="component" value="Unplaced"/>
</dbReference>
<keyword evidence="7 9" id="KW-1015">Disulfide bond</keyword>
<evidence type="ECO:0000256" key="4">
    <source>
        <dbReference type="ARBA" id="ARBA00022659"/>
    </source>
</evidence>
<dbReference type="CTD" id="3075"/>
<comment type="caution">
    <text evidence="9">Lacks conserved residue(s) required for the propagation of feature annotation.</text>
</comment>
<evidence type="ECO:0000313" key="12">
    <source>
        <dbReference type="Ensembl" id="ENSSPAP00000005267.1"/>
    </source>
</evidence>
<name>A0A3B4ZU87_9TELE</name>
<feature type="disulfide bond" evidence="9">
    <location>
        <begin position="125"/>
        <end position="152"/>
    </location>
</feature>
<keyword evidence="3" id="KW-0964">Secreted</keyword>
<dbReference type="InterPro" id="IPR051503">
    <property type="entry name" value="ComplSys_Reg/VirEntry_Med"/>
</dbReference>
<evidence type="ECO:0000256" key="5">
    <source>
        <dbReference type="ARBA" id="ARBA00022729"/>
    </source>
</evidence>
<feature type="disulfide bond" evidence="9">
    <location>
        <begin position="157"/>
        <end position="200"/>
    </location>
</feature>
<evidence type="ECO:0000313" key="14">
    <source>
        <dbReference type="RefSeq" id="XP_008293902.1"/>
    </source>
</evidence>
<dbReference type="Gene3D" id="2.10.70.10">
    <property type="entry name" value="Complement Module, domain 1"/>
    <property type="match status" value="15"/>
</dbReference>
<dbReference type="Pfam" id="PF00084">
    <property type="entry name" value="Sushi"/>
    <property type="match status" value="9"/>
</dbReference>
<keyword evidence="5 10" id="KW-0732">Signal</keyword>
<feature type="domain" description="Sushi" evidence="11">
    <location>
        <begin position="750"/>
        <end position="812"/>
    </location>
</feature>
<evidence type="ECO:0000259" key="11">
    <source>
        <dbReference type="PROSITE" id="PS50923"/>
    </source>
</evidence>
<dbReference type="PANTHER" id="PTHR45785">
    <property type="entry name" value="COMPLEMENT FACTOR H-RELATED"/>
    <property type="match status" value="1"/>
</dbReference>
<dbReference type="OrthoDB" id="10051774at2759"/>
<feature type="domain" description="Sushi" evidence="11">
    <location>
        <begin position="342"/>
        <end position="401"/>
    </location>
</feature>
<feature type="disulfide bond" evidence="9">
    <location>
        <begin position="692"/>
        <end position="735"/>
    </location>
</feature>
<dbReference type="PANTHER" id="PTHR45785:SF2">
    <property type="entry name" value="COMPLEMENT FACTOR H-RELATED"/>
    <property type="match status" value="1"/>
</dbReference>
<feature type="disulfide bond" evidence="9">
    <location>
        <begin position="783"/>
        <end position="810"/>
    </location>
</feature>